<sequence>MDKTIISEKFKLRGFWWLPLKEKDKIPGTLSYNPEGLMELDLDGTFWPETSINNNDYGYLPLLYGKTHDGKYCTLVDVYEVFSSLNYSHGSCIIITRVIFNQLYIGDGYVNPDLTLYKAALIEFMDLGAWMHQDPFSYQQLKEDSKEIIMYSKPPSISVDVEFIKATISINPVITHTRYYNSYTCTNKEIIRITPFSSQNIEWNLKVLFNLQKLFSLFIGRPIYIIRIQLLLFIDNEIKSRSQEKNFSPLVDLCFNQTTKREKRELLPPQIPFTYPSLSNIWEIILNNWFEKSTSLETVTALNFGLSINRDLPVDFKFLAVIQAIESFHRIKGNNLYMSNEDYEPIREILIKAIPESLSSAHLDALKNRIKYGNVYSLQKRLELILENLPDPIVYLITNNDNNFLRRVVDTRNYLVHRDESLKSKVFDDEEMFNASEKLKLLIEFLLLREIGLADDTLKDIMTKHRSYLNRQIILGNKNHS</sequence>
<dbReference type="EMBL" id="CP065383">
    <property type="protein sequence ID" value="QPM67996.1"/>
    <property type="molecule type" value="Genomic_DNA"/>
</dbReference>
<dbReference type="RefSeq" id="WP_218113163.1">
    <property type="nucleotide sequence ID" value="NZ_CP065383.1"/>
</dbReference>
<organism evidence="3 4">
    <name type="scientific">Atribacter laminatus</name>
    <dbReference type="NCBI Taxonomy" id="2847778"/>
    <lineage>
        <taxon>Bacteria</taxon>
        <taxon>Pseudomonadati</taxon>
        <taxon>Atribacterota</taxon>
        <taxon>Atribacteria</taxon>
        <taxon>Atribacterales</taxon>
        <taxon>Atribacteraceae</taxon>
        <taxon>Atribacter</taxon>
    </lineage>
</organism>
<evidence type="ECO:0000259" key="1">
    <source>
        <dbReference type="Pfam" id="PF18739"/>
    </source>
</evidence>
<dbReference type="AlphaFoldDB" id="A0A7T1F347"/>
<proteinExistence type="predicted"/>
<evidence type="ECO:0000313" key="3">
    <source>
        <dbReference type="EMBL" id="QPM67996.1"/>
    </source>
</evidence>
<evidence type="ECO:0000259" key="2">
    <source>
        <dbReference type="Pfam" id="PF18862"/>
    </source>
</evidence>
<protein>
    <recommendedName>
        <fullName evidence="5">ApeA N-terminal domain-containing protein</fullName>
    </recommendedName>
</protein>
<dbReference type="InterPro" id="IPR041223">
    <property type="entry name" value="ApeA_NTD"/>
</dbReference>
<name>A0A7T1F347_ATRLM</name>
<dbReference type="Pfam" id="PF18739">
    <property type="entry name" value="HEPN_Apea"/>
    <property type="match status" value="1"/>
</dbReference>
<reference evidence="3 4" key="1">
    <citation type="journal article" date="2021" name="Nat. Commun.">
        <title>Isolation of a member of the candidate phylum Atribacteria reveals a unique cell membrane structure.</title>
        <authorList>
            <person name="Taiki K."/>
            <person name="Nobu M.K."/>
            <person name="Kusada H."/>
            <person name="Meng X.-Y."/>
            <person name="Hosoki N."/>
            <person name="Uematsu K."/>
            <person name="Yoshioka H."/>
            <person name="Kamagata Y."/>
            <person name="Tamaki H."/>
        </authorList>
    </citation>
    <scope>NUCLEOTIDE SEQUENCE [LARGE SCALE GENOMIC DNA]</scope>
    <source>
        <strain evidence="3 4">RT761</strain>
    </source>
</reference>
<dbReference type="KEGG" id="alam:RT761_01210"/>
<evidence type="ECO:0008006" key="5">
    <source>
        <dbReference type="Google" id="ProtNLM"/>
    </source>
</evidence>
<dbReference type="Pfam" id="PF18862">
    <property type="entry name" value="ApeA_NTD1"/>
    <property type="match status" value="1"/>
</dbReference>
<accession>A0A7T1F347</accession>
<gene>
    <name evidence="3" type="ORF">RT761_01210</name>
</gene>
<evidence type="ECO:0000313" key="4">
    <source>
        <dbReference type="Proteomes" id="UP000594463"/>
    </source>
</evidence>
<dbReference type="Proteomes" id="UP000594463">
    <property type="component" value="Chromosome"/>
</dbReference>
<dbReference type="InterPro" id="IPR041229">
    <property type="entry name" value="HEPN_Apea"/>
</dbReference>
<feature type="domain" description="Apea-like HEPN" evidence="1">
    <location>
        <begin position="319"/>
        <end position="456"/>
    </location>
</feature>
<feature type="domain" description="ApeA N-terminal" evidence="2">
    <location>
        <begin position="13"/>
        <end position="289"/>
    </location>
</feature>
<keyword evidence="4" id="KW-1185">Reference proteome</keyword>